<organism evidence="2 3">
    <name type="scientific">Salinarimonas soli</name>
    <dbReference type="NCBI Taxonomy" id="1638099"/>
    <lineage>
        <taxon>Bacteria</taxon>
        <taxon>Pseudomonadati</taxon>
        <taxon>Pseudomonadota</taxon>
        <taxon>Alphaproteobacteria</taxon>
        <taxon>Hyphomicrobiales</taxon>
        <taxon>Salinarimonadaceae</taxon>
        <taxon>Salinarimonas</taxon>
    </lineage>
</organism>
<reference evidence="2 3" key="1">
    <citation type="submission" date="2019-09" db="EMBL/GenBank/DDBJ databases">
        <title>Salinarimonas rosea gen. nov., sp. nov., a new member of the a-2 subgroup of the Proteobacteria.</title>
        <authorList>
            <person name="Liu J."/>
        </authorList>
    </citation>
    <scope>NUCLEOTIDE SEQUENCE [LARGE SCALE GENOMIC DNA]</scope>
    <source>
        <strain evidence="2 3">BN140002</strain>
    </source>
</reference>
<accession>A0A5B2VF95</accession>
<dbReference type="RefSeq" id="WP_149816783.1">
    <property type="nucleotide sequence ID" value="NZ_VUOA01000018.1"/>
</dbReference>
<evidence type="ECO:0000313" key="3">
    <source>
        <dbReference type="Proteomes" id="UP000323142"/>
    </source>
</evidence>
<gene>
    <name evidence="2" type="ORF">F0L46_08960</name>
</gene>
<proteinExistence type="predicted"/>
<dbReference type="EMBL" id="VUOA01000018">
    <property type="protein sequence ID" value="KAA2237791.1"/>
    <property type="molecule type" value="Genomic_DNA"/>
</dbReference>
<dbReference type="AlphaFoldDB" id="A0A5B2VF95"/>
<evidence type="ECO:0000256" key="1">
    <source>
        <dbReference type="SAM" id="MobiDB-lite"/>
    </source>
</evidence>
<feature type="region of interest" description="Disordered" evidence="1">
    <location>
        <begin position="57"/>
        <end position="88"/>
    </location>
</feature>
<protein>
    <submittedName>
        <fullName evidence="2">Uncharacterized protein</fullName>
    </submittedName>
</protein>
<dbReference type="OrthoDB" id="9762933at2"/>
<feature type="compositionally biased region" description="Low complexity" evidence="1">
    <location>
        <begin position="64"/>
        <end position="87"/>
    </location>
</feature>
<name>A0A5B2VF95_9HYPH</name>
<dbReference type="Proteomes" id="UP000323142">
    <property type="component" value="Unassembled WGS sequence"/>
</dbReference>
<comment type="caution">
    <text evidence="2">The sequence shown here is derived from an EMBL/GenBank/DDBJ whole genome shotgun (WGS) entry which is preliminary data.</text>
</comment>
<evidence type="ECO:0000313" key="2">
    <source>
        <dbReference type="EMBL" id="KAA2237791.1"/>
    </source>
</evidence>
<sequence length="122" mass="12271">MPEPTAGSWEFGAIREGEWVRIEVTATTTSGEPVTILFHVSPDEALAIAQVTADAGGGAIDPQAAAPREARPSAAPSTAPTRASARAQGFTGDACTVCGSFTLVRTGTCVTCQSCGNNAGCG</sequence>
<reference evidence="2 3" key="2">
    <citation type="submission" date="2019-09" db="EMBL/GenBank/DDBJ databases">
        <authorList>
            <person name="Jin C."/>
        </authorList>
    </citation>
    <scope>NUCLEOTIDE SEQUENCE [LARGE SCALE GENOMIC DNA]</scope>
    <source>
        <strain evidence="2 3">BN140002</strain>
    </source>
</reference>
<keyword evidence="3" id="KW-1185">Reference proteome</keyword>